<evidence type="ECO:0000313" key="2">
    <source>
        <dbReference type="Proteomes" id="UP000566995"/>
    </source>
</evidence>
<dbReference type="Proteomes" id="UP000566995">
    <property type="component" value="Unassembled WGS sequence"/>
</dbReference>
<sequence>MSQLYSLLYPYSCGDCKGRLTSLAHAVACCGAPYVLVANPDLFCNELTDDSPEHFIVAKDAYVPGWQLVSKQRVVGTAVLVHPMSHFQSQIMEAMAMSGVMTPAQGIGLKRFNVLWHRKGESFDIEVDSLQTFKLKAVDVDHARKLFQSESADVTIWSIDQPEQGAQTC</sequence>
<name>A0A7W7P4P5_PSENT</name>
<accession>A0A7W7P4P5</accession>
<proteinExistence type="predicted"/>
<reference evidence="1 2" key="1">
    <citation type="submission" date="2020-08" db="EMBL/GenBank/DDBJ databases">
        <title>Functional genomics of gut bacteria from endangered species of beetles.</title>
        <authorList>
            <person name="Carlos-Shanley C."/>
        </authorList>
    </citation>
    <scope>NUCLEOTIDE SEQUENCE [LARGE SCALE GENOMIC DNA]</scope>
    <source>
        <strain evidence="1 2">S00179</strain>
    </source>
</reference>
<dbReference type="AlphaFoldDB" id="A0A7W7P4P5"/>
<comment type="caution">
    <text evidence="1">The sequence shown here is derived from an EMBL/GenBank/DDBJ whole genome shotgun (WGS) entry which is preliminary data.</text>
</comment>
<organism evidence="1 2">
    <name type="scientific">Pseudomonas nitroreducens</name>
    <dbReference type="NCBI Taxonomy" id="46680"/>
    <lineage>
        <taxon>Bacteria</taxon>
        <taxon>Pseudomonadati</taxon>
        <taxon>Pseudomonadota</taxon>
        <taxon>Gammaproteobacteria</taxon>
        <taxon>Pseudomonadales</taxon>
        <taxon>Pseudomonadaceae</taxon>
        <taxon>Pseudomonas</taxon>
    </lineage>
</organism>
<evidence type="ECO:0000313" key="1">
    <source>
        <dbReference type="EMBL" id="MBB4866855.1"/>
    </source>
</evidence>
<dbReference type="RefSeq" id="WP_184595771.1">
    <property type="nucleotide sequence ID" value="NZ_JACHLI010000032.1"/>
</dbReference>
<protein>
    <submittedName>
        <fullName evidence="1">Uncharacterized protein</fullName>
    </submittedName>
</protein>
<dbReference type="EMBL" id="JACHLI010000032">
    <property type="protein sequence ID" value="MBB4866855.1"/>
    <property type="molecule type" value="Genomic_DNA"/>
</dbReference>
<gene>
    <name evidence="1" type="ORF">HNP46_005762</name>
</gene>